<feature type="compositionally biased region" description="Low complexity" evidence="17">
    <location>
        <begin position="789"/>
        <end position="813"/>
    </location>
</feature>
<keyword evidence="7" id="KW-0418">Kinase</keyword>
<keyword evidence="18" id="KW-1133">Transmembrane helix</keyword>
<keyword evidence="21" id="KW-1185">Reference proteome</keyword>
<dbReference type="PANTHER" id="PTHR11042:SF91">
    <property type="entry name" value="EUKARYOTIC TRANSLATION INITIATION FACTOR 2-ALPHA KINASE"/>
    <property type="match status" value="1"/>
</dbReference>
<comment type="subcellular location">
    <subcellularLocation>
        <location evidence="1">Endoplasmic reticulum membrane</location>
        <topology evidence="1">Single-pass type I membrane protein</topology>
    </subcellularLocation>
</comment>
<evidence type="ECO:0000256" key="9">
    <source>
        <dbReference type="ARBA" id="ARBA00022840"/>
    </source>
</evidence>
<feature type="region of interest" description="Disordered" evidence="17">
    <location>
        <begin position="761"/>
        <end position="813"/>
    </location>
</feature>
<feature type="transmembrane region" description="Helical" evidence="18">
    <location>
        <begin position="50"/>
        <end position="70"/>
    </location>
</feature>
<keyword evidence="10" id="KW-0810">Translation regulation</keyword>
<dbReference type="InterPro" id="IPR011009">
    <property type="entry name" value="Kinase-like_dom_sf"/>
</dbReference>
<evidence type="ECO:0000256" key="8">
    <source>
        <dbReference type="ARBA" id="ARBA00022824"/>
    </source>
</evidence>
<dbReference type="GO" id="GO:0004694">
    <property type="term" value="F:eukaryotic translation initiation factor 2alpha kinase activity"/>
    <property type="evidence" value="ECO:0007669"/>
    <property type="project" value="TreeGrafter"/>
</dbReference>
<dbReference type="InterPro" id="IPR015943">
    <property type="entry name" value="WD40/YVTN_repeat-like_dom_sf"/>
</dbReference>
<keyword evidence="18" id="KW-0812">Transmembrane</keyword>
<evidence type="ECO:0000256" key="17">
    <source>
        <dbReference type="SAM" id="MobiDB-lite"/>
    </source>
</evidence>
<evidence type="ECO:0000259" key="19">
    <source>
        <dbReference type="PROSITE" id="PS50011"/>
    </source>
</evidence>
<accession>A0A1D1UNH8</accession>
<keyword evidence="13" id="KW-0834">Unfolded protein response</keyword>
<dbReference type="InterPro" id="IPR011047">
    <property type="entry name" value="Quinoprotein_ADH-like_sf"/>
</dbReference>
<dbReference type="SUPFAM" id="SSF50998">
    <property type="entry name" value="Quinoprotein alcohol dehydrogenase-like"/>
    <property type="match status" value="1"/>
</dbReference>
<comment type="similarity">
    <text evidence="14">Belongs to the protein kinase superfamily. Ser/Thr protein kinase family. GCN2 subfamily.</text>
</comment>
<feature type="domain" description="Protein kinase" evidence="19">
    <location>
        <begin position="543"/>
        <end position="1017"/>
    </location>
</feature>
<dbReference type="EC" id="2.7.11.1" evidence="2"/>
<dbReference type="PROSITE" id="PS50011">
    <property type="entry name" value="PROTEIN_KINASE_DOM"/>
    <property type="match status" value="1"/>
</dbReference>
<evidence type="ECO:0000256" key="15">
    <source>
        <dbReference type="ARBA" id="ARBA00041500"/>
    </source>
</evidence>
<evidence type="ECO:0000256" key="18">
    <source>
        <dbReference type="SAM" id="Phobius"/>
    </source>
</evidence>
<dbReference type="STRING" id="947166.A0A1D1UNH8"/>
<dbReference type="InterPro" id="IPR008271">
    <property type="entry name" value="Ser/Thr_kinase_AS"/>
</dbReference>
<evidence type="ECO:0000256" key="16">
    <source>
        <dbReference type="PROSITE-ProRule" id="PRU10141"/>
    </source>
</evidence>
<dbReference type="GO" id="GO:0005634">
    <property type="term" value="C:nucleus"/>
    <property type="evidence" value="ECO:0007669"/>
    <property type="project" value="TreeGrafter"/>
</dbReference>
<evidence type="ECO:0000256" key="2">
    <source>
        <dbReference type="ARBA" id="ARBA00012513"/>
    </source>
</evidence>
<dbReference type="Proteomes" id="UP000186922">
    <property type="component" value="Unassembled WGS sequence"/>
</dbReference>
<dbReference type="PROSITE" id="PS00107">
    <property type="entry name" value="PROTEIN_KINASE_ATP"/>
    <property type="match status" value="1"/>
</dbReference>
<dbReference type="Pfam" id="PF00069">
    <property type="entry name" value="Pkinase"/>
    <property type="match status" value="2"/>
</dbReference>
<evidence type="ECO:0000256" key="5">
    <source>
        <dbReference type="ARBA" id="ARBA00022679"/>
    </source>
</evidence>
<evidence type="ECO:0000256" key="7">
    <source>
        <dbReference type="ARBA" id="ARBA00022777"/>
    </source>
</evidence>
<reference evidence="20 21" key="1">
    <citation type="journal article" date="2016" name="Nat. Commun.">
        <title>Extremotolerant tardigrade genome and improved radiotolerance of human cultured cells by tardigrade-unique protein.</title>
        <authorList>
            <person name="Hashimoto T."/>
            <person name="Horikawa D.D."/>
            <person name="Saito Y."/>
            <person name="Kuwahara H."/>
            <person name="Kozuka-Hata H."/>
            <person name="Shin-I T."/>
            <person name="Minakuchi Y."/>
            <person name="Ohishi K."/>
            <person name="Motoyama A."/>
            <person name="Aizu T."/>
            <person name="Enomoto A."/>
            <person name="Kondo K."/>
            <person name="Tanaka S."/>
            <person name="Hara Y."/>
            <person name="Koshikawa S."/>
            <person name="Sagara H."/>
            <person name="Miura T."/>
            <person name="Yokobori S."/>
            <person name="Miyagawa K."/>
            <person name="Suzuki Y."/>
            <person name="Kubo T."/>
            <person name="Oyama M."/>
            <person name="Kohara Y."/>
            <person name="Fujiyama A."/>
            <person name="Arakawa K."/>
            <person name="Katayama T."/>
            <person name="Toyoda A."/>
            <person name="Kunieda T."/>
        </authorList>
    </citation>
    <scope>NUCLEOTIDE SEQUENCE [LARGE SCALE GENOMIC DNA]</scope>
    <source>
        <strain evidence="20 21">YOKOZUNA-1</strain>
    </source>
</reference>
<evidence type="ECO:0000313" key="20">
    <source>
        <dbReference type="EMBL" id="GAU90080.1"/>
    </source>
</evidence>
<evidence type="ECO:0000256" key="3">
    <source>
        <dbReference type="ARBA" id="ARBA00022527"/>
    </source>
</evidence>
<evidence type="ECO:0000313" key="21">
    <source>
        <dbReference type="Proteomes" id="UP000186922"/>
    </source>
</evidence>
<gene>
    <name evidence="20" type="primary">RvY_02552-1</name>
    <name evidence="20" type="synonym">RvY_02552.1</name>
    <name evidence="20" type="ORF">RvY_02552</name>
</gene>
<dbReference type="Gene3D" id="3.30.200.20">
    <property type="entry name" value="Phosphorylase Kinase, domain 1"/>
    <property type="match status" value="1"/>
</dbReference>
<keyword evidence="11" id="KW-0346">Stress response</keyword>
<keyword evidence="9 16" id="KW-0067">ATP-binding</keyword>
<keyword evidence="5" id="KW-0808">Transferase</keyword>
<dbReference type="PANTHER" id="PTHR11042">
    <property type="entry name" value="EUKARYOTIC TRANSLATION INITIATION FACTOR 2-ALPHA KINASE EIF2-ALPHA KINASE -RELATED"/>
    <property type="match status" value="1"/>
</dbReference>
<dbReference type="GO" id="GO:0005524">
    <property type="term" value="F:ATP binding"/>
    <property type="evidence" value="ECO:0007669"/>
    <property type="project" value="UniProtKB-UniRule"/>
</dbReference>
<keyword evidence="18" id="KW-0472">Membrane</keyword>
<dbReference type="InterPro" id="IPR000719">
    <property type="entry name" value="Prot_kinase_dom"/>
</dbReference>
<comment type="caution">
    <text evidence="20">The sequence shown here is derived from an EMBL/GenBank/DDBJ whole genome shotgun (WGS) entry which is preliminary data.</text>
</comment>
<evidence type="ECO:0000256" key="6">
    <source>
        <dbReference type="ARBA" id="ARBA00022741"/>
    </source>
</evidence>
<dbReference type="SMART" id="SM00220">
    <property type="entry name" value="S_TKc"/>
    <property type="match status" value="1"/>
</dbReference>
<dbReference type="OrthoDB" id="341578at2759"/>
<dbReference type="AlphaFoldDB" id="A0A1D1UNH8"/>
<evidence type="ECO:0000256" key="10">
    <source>
        <dbReference type="ARBA" id="ARBA00022845"/>
    </source>
</evidence>
<dbReference type="SUPFAM" id="SSF56112">
    <property type="entry name" value="Protein kinase-like (PK-like)"/>
    <property type="match status" value="1"/>
</dbReference>
<keyword evidence="4" id="KW-0597">Phosphoprotein</keyword>
<keyword evidence="3" id="KW-0723">Serine/threonine-protein kinase</keyword>
<proteinExistence type="inferred from homology"/>
<keyword evidence="12" id="KW-0325">Glycoprotein</keyword>
<keyword evidence="6 16" id="KW-0547">Nucleotide-binding</keyword>
<dbReference type="PROSITE" id="PS00108">
    <property type="entry name" value="PROTEIN_KINASE_ST"/>
    <property type="match status" value="1"/>
</dbReference>
<sequence>MRYLNTSSRSSWTFLFLLSADFASSTRFRSTFHKPRVHGIDGRMAHCGRWLILGVGAGIVFLVSVVMLHASETPSNQGGQQGYPLTTLPEKNPAAMLLIGAIDGSLTAFNADEKFSSEAAPLWTIDTKPGPLLSSSLSKIELVKDGVKLQLIPSLDGGLFSFDGESIEPLPVSTDTLLSSSFKVSEDVIITGGKESKIYGLDLRSGQVKYTCAASGCQTFPQNVDNKSEDGTLLVSRLSQTVRAFDIHRGDEKWNFSVSSLDVAMAHGQTHGRPELRDDQSCAYLGDVEKEMNLQFDITTGLISAMLADGHAEQWRFQFKHAITSAWIIRDGCVKALDIMDHVPPFITPSPVPPDDKSHLIYIGQFDDQLYIQHSRKKIEPHSINHHHFPHVTFRPLLISAPSRTPAIAAAYRPFVLPDSPSGANALVAVRPHDYPFDNGYLLASSDGTHPACPTPVQMDGKQEGSVLHRLVSYWRSMTGMILLPAIAAGYYFLQYKPRATQAKSEALQRQNTGSSGATKSLTSVLSLQEFAKASRFQADFEVLPPNPLGKGGFGVVYVARNRLDDNVYAVKKIRLPTSEWAREKVRREVKFLAKLDHVGIVRFFNAWVEADDYENHLTKSAEAEDLDVFDGPMPSKYTITSNNNTEPASLESAVSTDLCSDWIGTQRVRRKQSLDKGSLPPVLGRSDSVVILFEEDSKDAPHEPGNVTMVDGHIHGLKTTEEDEWTIDRVSSVENSQSCGDGLDESVFSGSDGGVIFQEESQRLDPQGNPVRRLPNDPVGIPQKRSRSTSTKKSSPSLSGLSDLSDSTGNGDICKAPVRPQLFIQMELCRKETLKDWLKINVETRNRNHIMDIFYQIVCAVEYIHSKGLMHRDLKPSNVLFSLDETAVKIADFGLVTSTEDEDVQLRLPLEDLLSIHGHTNQVGTSLYMSPELMAGRAYCEKVDVYSLGLIFLELVTPFHTEMERIQTLKDAKSLKFPVTKYPWSRKNDWVFLKQLLALKPDDRPTASHLRQRELFRDLLLTYEQYGLGMNGTGPGRTRGYSFSFPHSVPHG</sequence>
<evidence type="ECO:0000256" key="12">
    <source>
        <dbReference type="ARBA" id="ARBA00023180"/>
    </source>
</evidence>
<dbReference type="GO" id="GO:0006986">
    <property type="term" value="P:response to unfolded protein"/>
    <property type="evidence" value="ECO:0007669"/>
    <property type="project" value="UniProtKB-KW"/>
</dbReference>
<dbReference type="FunFam" id="1.10.510.10:FF:000251">
    <property type="entry name" value="eukaryotic translation initiation factor 2-alpha kinase 3"/>
    <property type="match status" value="1"/>
</dbReference>
<organism evidence="20 21">
    <name type="scientific">Ramazzottius varieornatus</name>
    <name type="common">Water bear</name>
    <name type="synonym">Tardigrade</name>
    <dbReference type="NCBI Taxonomy" id="947166"/>
    <lineage>
        <taxon>Eukaryota</taxon>
        <taxon>Metazoa</taxon>
        <taxon>Ecdysozoa</taxon>
        <taxon>Tardigrada</taxon>
        <taxon>Eutardigrada</taxon>
        <taxon>Parachela</taxon>
        <taxon>Hypsibioidea</taxon>
        <taxon>Ramazzottiidae</taxon>
        <taxon>Ramazzottius</taxon>
    </lineage>
</organism>
<keyword evidence="8" id="KW-0256">Endoplasmic reticulum</keyword>
<dbReference type="InterPro" id="IPR050339">
    <property type="entry name" value="CC_SR_Kinase"/>
</dbReference>
<feature type="binding site" evidence="16">
    <location>
        <position position="573"/>
    </location>
    <ligand>
        <name>ATP</name>
        <dbReference type="ChEBI" id="CHEBI:30616"/>
    </ligand>
</feature>
<protein>
    <recommendedName>
        <fullName evidence="2">non-specific serine/threonine protein kinase</fullName>
        <ecNumber evidence="2">2.7.11.1</ecNumber>
    </recommendedName>
    <alternativeName>
        <fullName evidence="15">PRKR-like endoplasmic reticulum kinase</fullName>
    </alternativeName>
</protein>
<dbReference type="Gene3D" id="1.10.510.10">
    <property type="entry name" value="Transferase(Phosphotransferase) domain 1"/>
    <property type="match status" value="1"/>
</dbReference>
<evidence type="ECO:0000256" key="13">
    <source>
        <dbReference type="ARBA" id="ARBA00023230"/>
    </source>
</evidence>
<evidence type="ECO:0000256" key="1">
    <source>
        <dbReference type="ARBA" id="ARBA00004115"/>
    </source>
</evidence>
<dbReference type="GO" id="GO:0005789">
    <property type="term" value="C:endoplasmic reticulum membrane"/>
    <property type="evidence" value="ECO:0007669"/>
    <property type="project" value="UniProtKB-SubCell"/>
</dbReference>
<evidence type="ECO:0000256" key="4">
    <source>
        <dbReference type="ARBA" id="ARBA00022553"/>
    </source>
</evidence>
<name>A0A1D1UNH8_RAMVA</name>
<dbReference type="InterPro" id="IPR017441">
    <property type="entry name" value="Protein_kinase_ATP_BS"/>
</dbReference>
<evidence type="ECO:0000256" key="14">
    <source>
        <dbReference type="ARBA" id="ARBA00037982"/>
    </source>
</evidence>
<dbReference type="Gene3D" id="2.130.10.10">
    <property type="entry name" value="YVTN repeat-like/Quinoprotein amine dehydrogenase"/>
    <property type="match status" value="1"/>
</dbReference>
<evidence type="ECO:0000256" key="11">
    <source>
        <dbReference type="ARBA" id="ARBA00023016"/>
    </source>
</evidence>
<dbReference type="EMBL" id="BDGG01000001">
    <property type="protein sequence ID" value="GAU90080.1"/>
    <property type="molecule type" value="Genomic_DNA"/>
</dbReference>